<gene>
    <name evidence="2" type="ORF">QNI19_15410</name>
</gene>
<keyword evidence="3" id="KW-1185">Reference proteome</keyword>
<accession>A0ABT7CMV3</accession>
<organism evidence="2 3">
    <name type="scientific">Xanthocytophaga flava</name>
    <dbReference type="NCBI Taxonomy" id="3048013"/>
    <lineage>
        <taxon>Bacteria</taxon>
        <taxon>Pseudomonadati</taxon>
        <taxon>Bacteroidota</taxon>
        <taxon>Cytophagia</taxon>
        <taxon>Cytophagales</taxon>
        <taxon>Rhodocytophagaceae</taxon>
        <taxon>Xanthocytophaga</taxon>
    </lineage>
</organism>
<comment type="caution">
    <text evidence="2">The sequence shown here is derived from an EMBL/GenBank/DDBJ whole genome shotgun (WGS) entry which is preliminary data.</text>
</comment>
<evidence type="ECO:0000313" key="2">
    <source>
        <dbReference type="EMBL" id="MDJ1494330.1"/>
    </source>
</evidence>
<dbReference type="InterPro" id="IPR057695">
    <property type="entry name" value="DUF7935"/>
</dbReference>
<protein>
    <submittedName>
        <fullName evidence="2">Uncharacterized protein</fullName>
    </submittedName>
</protein>
<reference evidence="2 3" key="1">
    <citation type="submission" date="2023-05" db="EMBL/GenBank/DDBJ databases">
        <authorList>
            <person name="Zhang X."/>
        </authorList>
    </citation>
    <scope>NUCLEOTIDE SEQUENCE [LARGE SCALE GENOMIC DNA]</scope>
    <source>
        <strain evidence="2 3">DM2B3-1</strain>
    </source>
</reference>
<feature type="transmembrane region" description="Helical" evidence="1">
    <location>
        <begin position="7"/>
        <end position="29"/>
    </location>
</feature>
<dbReference type="Proteomes" id="UP001228581">
    <property type="component" value="Unassembled WGS sequence"/>
</dbReference>
<proteinExistence type="predicted"/>
<sequence>MSYVLELLKILLPAGLVLYAMFLTMQSFLTKQFEQKLIEVKSKNIDLVLPIRLQAYERMCLFLERIAPNNLIRRVNNAEYNATELHSLLLSEVREEFNHNLSQQVYMSDEAWTQIKSAMEEIIVLINDSASNIPPDARGIELAKRIFEQLIEQNVDPTSRALKFIKDEIRIVF</sequence>
<keyword evidence="1" id="KW-0472">Membrane</keyword>
<dbReference type="Pfam" id="PF25589">
    <property type="entry name" value="DUF7935"/>
    <property type="match status" value="1"/>
</dbReference>
<evidence type="ECO:0000313" key="3">
    <source>
        <dbReference type="Proteomes" id="UP001228581"/>
    </source>
</evidence>
<evidence type="ECO:0000256" key="1">
    <source>
        <dbReference type="SAM" id="Phobius"/>
    </source>
</evidence>
<keyword evidence="1" id="KW-0812">Transmembrane</keyword>
<dbReference type="RefSeq" id="WP_313997404.1">
    <property type="nucleotide sequence ID" value="NZ_JASJOT010000009.1"/>
</dbReference>
<dbReference type="EMBL" id="JASJOT010000009">
    <property type="protein sequence ID" value="MDJ1494330.1"/>
    <property type="molecule type" value="Genomic_DNA"/>
</dbReference>
<name>A0ABT7CMV3_9BACT</name>
<keyword evidence="1" id="KW-1133">Transmembrane helix</keyword>